<evidence type="ECO:0000256" key="3">
    <source>
        <dbReference type="ARBA" id="ARBA00012438"/>
    </source>
</evidence>
<dbReference type="GO" id="GO:0000155">
    <property type="term" value="F:phosphorelay sensor kinase activity"/>
    <property type="evidence" value="ECO:0007669"/>
    <property type="project" value="InterPro"/>
</dbReference>
<keyword evidence="10" id="KW-0067">ATP-binding</keyword>
<evidence type="ECO:0000259" key="21">
    <source>
        <dbReference type="PROSITE" id="PS50113"/>
    </source>
</evidence>
<dbReference type="Pfam" id="PF08448">
    <property type="entry name" value="PAS_4"/>
    <property type="match status" value="1"/>
</dbReference>
<keyword evidence="12" id="KW-0902">Two-component regulatory system</keyword>
<evidence type="ECO:0000259" key="20">
    <source>
        <dbReference type="PROSITE" id="PS50112"/>
    </source>
</evidence>
<dbReference type="InterPro" id="IPR013656">
    <property type="entry name" value="PAS_4"/>
</dbReference>
<dbReference type="SMART" id="SM00065">
    <property type="entry name" value="GAF"/>
    <property type="match status" value="1"/>
</dbReference>
<dbReference type="SUPFAM" id="SSF55785">
    <property type="entry name" value="PYP-like sensor domain (PAS domain)"/>
    <property type="match status" value="3"/>
</dbReference>
<dbReference type="FunFam" id="3.30.565.10:FF:000010">
    <property type="entry name" value="Sensor histidine kinase RcsC"/>
    <property type="match status" value="1"/>
</dbReference>
<name>A0A7K1Y1V1_9SPHI</name>
<feature type="modified residue" description="Phosphohistidine" evidence="16">
    <location>
        <position position="1119"/>
    </location>
</feature>
<dbReference type="PROSITE" id="PS50113">
    <property type="entry name" value="PAC"/>
    <property type="match status" value="1"/>
</dbReference>
<keyword evidence="11" id="KW-1133">Transmembrane helix</keyword>
<reference evidence="23 24" key="1">
    <citation type="submission" date="2019-11" db="EMBL/GenBank/DDBJ databases">
        <title>Pedobacter sp. HMF7056 Genome sequencing and assembly.</title>
        <authorList>
            <person name="Kang H."/>
            <person name="Kim H."/>
            <person name="Joh K."/>
        </authorList>
    </citation>
    <scope>NUCLEOTIDE SEQUENCE [LARGE SCALE GENOMIC DNA]</scope>
    <source>
        <strain evidence="23 24">HMF7056</strain>
    </source>
</reference>
<dbReference type="InterPro" id="IPR036097">
    <property type="entry name" value="HisK_dim/P_sf"/>
</dbReference>
<keyword evidence="24" id="KW-1185">Reference proteome</keyword>
<dbReference type="Gene3D" id="1.10.287.130">
    <property type="match status" value="1"/>
</dbReference>
<evidence type="ECO:0000256" key="10">
    <source>
        <dbReference type="ARBA" id="ARBA00022840"/>
    </source>
</evidence>
<dbReference type="SUPFAM" id="SSF55781">
    <property type="entry name" value="GAF domain-like"/>
    <property type="match status" value="1"/>
</dbReference>
<feature type="modified residue" description="4-aspartylphosphate" evidence="17">
    <location>
        <position position="987"/>
    </location>
</feature>
<keyword evidence="4" id="KW-1003">Cell membrane</keyword>
<organism evidence="23 24">
    <name type="scientific">Hufsiella ginkgonis</name>
    <dbReference type="NCBI Taxonomy" id="2695274"/>
    <lineage>
        <taxon>Bacteria</taxon>
        <taxon>Pseudomonadati</taxon>
        <taxon>Bacteroidota</taxon>
        <taxon>Sphingobacteriia</taxon>
        <taxon>Sphingobacteriales</taxon>
        <taxon>Sphingobacteriaceae</taxon>
        <taxon>Hufsiella</taxon>
    </lineage>
</organism>
<dbReference type="CDD" id="cd17546">
    <property type="entry name" value="REC_hyHK_CKI1_RcsC-like"/>
    <property type="match status" value="2"/>
</dbReference>
<evidence type="ECO:0000256" key="9">
    <source>
        <dbReference type="ARBA" id="ARBA00022777"/>
    </source>
</evidence>
<dbReference type="InterPro" id="IPR004358">
    <property type="entry name" value="Sig_transdc_His_kin-like_C"/>
</dbReference>
<dbReference type="CDD" id="cd00082">
    <property type="entry name" value="HisKA"/>
    <property type="match status" value="1"/>
</dbReference>
<dbReference type="Pfam" id="PF13426">
    <property type="entry name" value="PAS_9"/>
    <property type="match status" value="1"/>
</dbReference>
<keyword evidence="8" id="KW-0547">Nucleotide-binding</keyword>
<dbReference type="Pfam" id="PF08447">
    <property type="entry name" value="PAS_3"/>
    <property type="match status" value="1"/>
</dbReference>
<evidence type="ECO:0000256" key="16">
    <source>
        <dbReference type="PROSITE-ProRule" id="PRU00110"/>
    </source>
</evidence>
<feature type="domain" description="Response regulatory" evidence="19">
    <location>
        <begin position="792"/>
        <end position="912"/>
    </location>
</feature>
<dbReference type="SMART" id="SM00387">
    <property type="entry name" value="HATPase_c"/>
    <property type="match status" value="1"/>
</dbReference>
<comment type="subcellular location">
    <subcellularLocation>
        <location evidence="2">Cell membrane</location>
        <topology evidence="2">Multi-pass membrane protein</topology>
    </subcellularLocation>
</comment>
<dbReference type="InterPro" id="IPR029016">
    <property type="entry name" value="GAF-like_dom_sf"/>
</dbReference>
<dbReference type="SUPFAM" id="SSF55874">
    <property type="entry name" value="ATPase domain of HSP90 chaperone/DNA topoisomerase II/histidine kinase"/>
    <property type="match status" value="1"/>
</dbReference>
<dbReference type="InterPro" id="IPR000014">
    <property type="entry name" value="PAS"/>
</dbReference>
<evidence type="ECO:0000259" key="19">
    <source>
        <dbReference type="PROSITE" id="PS50110"/>
    </source>
</evidence>
<comment type="caution">
    <text evidence="23">The sequence shown here is derived from an EMBL/GenBank/DDBJ whole genome shotgun (WGS) entry which is preliminary data.</text>
</comment>
<dbReference type="Gene3D" id="3.30.565.10">
    <property type="entry name" value="Histidine kinase-like ATPase, C-terminal domain"/>
    <property type="match status" value="1"/>
</dbReference>
<dbReference type="InterPro" id="IPR000700">
    <property type="entry name" value="PAS-assoc_C"/>
</dbReference>
<evidence type="ECO:0000313" key="23">
    <source>
        <dbReference type="EMBL" id="MXV17243.1"/>
    </source>
</evidence>
<dbReference type="FunFam" id="1.10.287.130:FF:000002">
    <property type="entry name" value="Two-component osmosensing histidine kinase"/>
    <property type="match status" value="1"/>
</dbReference>
<comment type="subunit">
    <text evidence="14">At low DSF concentrations, interacts with RpfF.</text>
</comment>
<dbReference type="InterPro" id="IPR013655">
    <property type="entry name" value="PAS_fold_3"/>
</dbReference>
<dbReference type="InterPro" id="IPR003594">
    <property type="entry name" value="HATPase_dom"/>
</dbReference>
<dbReference type="InterPro" id="IPR001789">
    <property type="entry name" value="Sig_transdc_resp-reg_receiver"/>
</dbReference>
<dbReference type="InterPro" id="IPR011006">
    <property type="entry name" value="CheY-like_superfamily"/>
</dbReference>
<gene>
    <name evidence="23" type="ORF">GS398_18235</name>
</gene>
<dbReference type="NCBIfam" id="TIGR00229">
    <property type="entry name" value="sensory_box"/>
    <property type="match status" value="3"/>
</dbReference>
<dbReference type="Gene3D" id="3.30.450.20">
    <property type="entry name" value="PAS domain"/>
    <property type="match status" value="3"/>
</dbReference>
<feature type="domain" description="PAC" evidence="21">
    <location>
        <begin position="484"/>
        <end position="537"/>
    </location>
</feature>
<dbReference type="RefSeq" id="WP_160908237.1">
    <property type="nucleotide sequence ID" value="NZ_WVHS01000004.1"/>
</dbReference>
<dbReference type="SUPFAM" id="SSF47226">
    <property type="entry name" value="Histidine-containing phosphotransfer domain, HPT domain"/>
    <property type="match status" value="1"/>
</dbReference>
<dbReference type="PROSITE" id="PS50109">
    <property type="entry name" value="HIS_KIN"/>
    <property type="match status" value="1"/>
</dbReference>
<evidence type="ECO:0000259" key="18">
    <source>
        <dbReference type="PROSITE" id="PS50109"/>
    </source>
</evidence>
<dbReference type="Proteomes" id="UP000451233">
    <property type="component" value="Unassembled WGS sequence"/>
</dbReference>
<evidence type="ECO:0000256" key="13">
    <source>
        <dbReference type="ARBA" id="ARBA00023136"/>
    </source>
</evidence>
<evidence type="ECO:0000256" key="4">
    <source>
        <dbReference type="ARBA" id="ARBA00022475"/>
    </source>
</evidence>
<dbReference type="Gene3D" id="3.40.50.2300">
    <property type="match status" value="2"/>
</dbReference>
<dbReference type="SMART" id="SM00388">
    <property type="entry name" value="HisKA"/>
    <property type="match status" value="1"/>
</dbReference>
<feature type="domain" description="Histidine kinase" evidence="18">
    <location>
        <begin position="555"/>
        <end position="776"/>
    </location>
</feature>
<dbReference type="CDD" id="cd16922">
    <property type="entry name" value="HATPase_EvgS-ArcB-TorS-like"/>
    <property type="match status" value="1"/>
</dbReference>
<dbReference type="EMBL" id="WVHS01000004">
    <property type="protein sequence ID" value="MXV17243.1"/>
    <property type="molecule type" value="Genomic_DNA"/>
</dbReference>
<dbReference type="InterPro" id="IPR035965">
    <property type="entry name" value="PAS-like_dom_sf"/>
</dbReference>
<dbReference type="CDD" id="cd00130">
    <property type="entry name" value="PAS"/>
    <property type="match status" value="2"/>
</dbReference>
<dbReference type="InterPro" id="IPR005467">
    <property type="entry name" value="His_kinase_dom"/>
</dbReference>
<dbReference type="PANTHER" id="PTHR45339">
    <property type="entry name" value="HYBRID SIGNAL TRANSDUCTION HISTIDINE KINASE J"/>
    <property type="match status" value="1"/>
</dbReference>
<proteinExistence type="predicted"/>
<evidence type="ECO:0000256" key="1">
    <source>
        <dbReference type="ARBA" id="ARBA00000085"/>
    </source>
</evidence>
<keyword evidence="5 17" id="KW-0597">Phosphoprotein</keyword>
<dbReference type="GO" id="GO:0005524">
    <property type="term" value="F:ATP binding"/>
    <property type="evidence" value="ECO:0007669"/>
    <property type="project" value="UniProtKB-KW"/>
</dbReference>
<feature type="domain" description="Response regulatory" evidence="19">
    <location>
        <begin position="936"/>
        <end position="1054"/>
    </location>
</feature>
<dbReference type="GO" id="GO:0005886">
    <property type="term" value="C:plasma membrane"/>
    <property type="evidence" value="ECO:0007669"/>
    <property type="project" value="UniProtKB-SubCell"/>
</dbReference>
<dbReference type="Pfam" id="PF01627">
    <property type="entry name" value="Hpt"/>
    <property type="match status" value="1"/>
</dbReference>
<dbReference type="Gene3D" id="1.20.120.160">
    <property type="entry name" value="HPT domain"/>
    <property type="match status" value="1"/>
</dbReference>
<evidence type="ECO:0000256" key="14">
    <source>
        <dbReference type="ARBA" id="ARBA00064003"/>
    </source>
</evidence>
<dbReference type="InterPro" id="IPR008207">
    <property type="entry name" value="Sig_transdc_His_kin_Hpt_dom"/>
</dbReference>
<comment type="catalytic activity">
    <reaction evidence="1">
        <text>ATP + protein L-histidine = ADP + protein N-phospho-L-histidine.</text>
        <dbReference type="EC" id="2.7.13.3"/>
    </reaction>
</comment>
<protein>
    <recommendedName>
        <fullName evidence="15">Sensory/regulatory protein RpfC</fullName>
        <ecNumber evidence="3">2.7.13.3</ecNumber>
    </recommendedName>
</protein>
<feature type="domain" description="HPt" evidence="22">
    <location>
        <begin position="1080"/>
        <end position="1171"/>
    </location>
</feature>
<dbReference type="PROSITE" id="PS50894">
    <property type="entry name" value="HPT"/>
    <property type="match status" value="1"/>
</dbReference>
<evidence type="ECO:0000256" key="5">
    <source>
        <dbReference type="ARBA" id="ARBA00022553"/>
    </source>
</evidence>
<dbReference type="InterPro" id="IPR036641">
    <property type="entry name" value="HPT_dom_sf"/>
</dbReference>
<feature type="modified residue" description="4-aspartylphosphate" evidence="17">
    <location>
        <position position="842"/>
    </location>
</feature>
<evidence type="ECO:0000256" key="8">
    <source>
        <dbReference type="ARBA" id="ARBA00022741"/>
    </source>
</evidence>
<feature type="domain" description="PAS" evidence="20">
    <location>
        <begin position="288"/>
        <end position="358"/>
    </location>
</feature>
<evidence type="ECO:0000256" key="2">
    <source>
        <dbReference type="ARBA" id="ARBA00004651"/>
    </source>
</evidence>
<sequence>MSTYPIPANETERLKALAEYQILNTLAEEEFDRITELASLICDMPISLVSFIDKDRQWFKSKVGITTDETPRDLAFCGHVIMTDVPLEVNDATKDDRFKENKLVTGAPDIRFYAGYPLIDPNGYALGSLCVIDTKPNKLTEKQRRSMQLLAQEVMSLIVERRQKEELKIFEKVFTFSDELICIVETGGVFRKVNPAFKKMLGYDDAFLLKNTLFDILHPDDHAHTVTALQKLSDTQEAVSFTLRFKTAAGEYKPVHWVAAPEAPTKLIFAIGRDITVEQTKESQLAASEARFRAFFENSQGLMCTHDLAGNFLSVNTAGAAMLGYTPGEITARSLFDIVPQERHPLLSAYLAEIQKAGSLKGQMVTRHKNGSLLVWMFSNILQTTQDGERYVIGNAVDITERQQIQNALVTEKARLAAFVQHAPAAVAMLDKNMRFAAVSNCWIEDYNLHDRELAGVSYYDVFPGLPEESKARHQRILHGAIEKQDEFKHIAGNTGSEKYTNWEMRPWYRSDGVIGGIMIFTQDVTERVRQRGELEAAKLQAEQASVAKSEFLANMSHEIRTPLNGVIGFTDLVLKTGLNEIQQQYLTIVNQSAGALLSIINDILDFSKIEAGKLELEIEKCDLYELGSQATDIITYQIQTKGLEMLLNIPPELPRFIWTDTVRLKQVLINLLSNASKFTERGEIEMKIEALANTGDQITLRFAVRDTGIGIKPEKQRKIFEAFSQEDGSTTKKYGGTGLGLTISNKLLHLMGSYLQLESTPGKGSTFYFDIVLKAEQGEPEHWENLEPIRHVLIVDDNENNRMIVEQMLLLKDIRSTAAKNGLEALHYLEKGEQFDVVMMDYHMPYMDGLETIRKIRENFYGTPEELPILLLYSSSDDEKVIRACEELKVSHRLVKPIKMQDLYTALSRLHRKESPANTGNEQVPGHEQLVGPISILVAEDNNVNMLLARTLIQRVAPHATVIECKNGAEAVNYCRNRLPDLVLMDVQMPEMNGYEATGRIRTLEQGTHVPIVALTAGNVKSEKEKCIEAGMDDFLVKPIVEETITLLLKKWLPDKKIAAADKAAHFDITQLENYIGNDPVVMDEVLSLTRTELRLTLSALNNGILTQPVKELRSMGHKLYGTAVSTGLPALSVLAEQLEHLEETGYQEDLVALAGKIREEIGLVLTLLG</sequence>
<dbReference type="InterPro" id="IPR003018">
    <property type="entry name" value="GAF"/>
</dbReference>
<keyword evidence="7" id="KW-0812">Transmembrane</keyword>
<dbReference type="InterPro" id="IPR036890">
    <property type="entry name" value="HATPase_C_sf"/>
</dbReference>
<dbReference type="PANTHER" id="PTHR45339:SF1">
    <property type="entry name" value="HYBRID SIGNAL TRANSDUCTION HISTIDINE KINASE J"/>
    <property type="match status" value="1"/>
</dbReference>
<dbReference type="AlphaFoldDB" id="A0A7K1Y1V1"/>
<dbReference type="PRINTS" id="PR00344">
    <property type="entry name" value="BCTRLSENSOR"/>
</dbReference>
<evidence type="ECO:0000256" key="6">
    <source>
        <dbReference type="ARBA" id="ARBA00022679"/>
    </source>
</evidence>
<dbReference type="Pfam" id="PF00512">
    <property type="entry name" value="HisKA"/>
    <property type="match status" value="1"/>
</dbReference>
<evidence type="ECO:0000313" key="24">
    <source>
        <dbReference type="Proteomes" id="UP000451233"/>
    </source>
</evidence>
<evidence type="ECO:0000256" key="12">
    <source>
        <dbReference type="ARBA" id="ARBA00023012"/>
    </source>
</evidence>
<dbReference type="EC" id="2.7.13.3" evidence="3"/>
<keyword evidence="13" id="KW-0472">Membrane</keyword>
<evidence type="ECO:0000256" key="7">
    <source>
        <dbReference type="ARBA" id="ARBA00022692"/>
    </source>
</evidence>
<dbReference type="Gene3D" id="3.30.450.40">
    <property type="match status" value="1"/>
</dbReference>
<dbReference type="Pfam" id="PF00072">
    <property type="entry name" value="Response_reg"/>
    <property type="match status" value="2"/>
</dbReference>
<dbReference type="SMART" id="SM00448">
    <property type="entry name" value="REC"/>
    <property type="match status" value="2"/>
</dbReference>
<keyword evidence="9" id="KW-0418">Kinase</keyword>
<evidence type="ECO:0000256" key="11">
    <source>
        <dbReference type="ARBA" id="ARBA00022989"/>
    </source>
</evidence>
<evidence type="ECO:0000256" key="15">
    <source>
        <dbReference type="ARBA" id="ARBA00068150"/>
    </source>
</evidence>
<feature type="domain" description="PAS" evidence="20">
    <location>
        <begin position="166"/>
        <end position="236"/>
    </location>
</feature>
<dbReference type="InterPro" id="IPR003661">
    <property type="entry name" value="HisK_dim/P_dom"/>
</dbReference>
<dbReference type="SUPFAM" id="SSF47384">
    <property type="entry name" value="Homodimeric domain of signal transducing histidine kinase"/>
    <property type="match status" value="1"/>
</dbReference>
<evidence type="ECO:0000256" key="17">
    <source>
        <dbReference type="PROSITE-ProRule" id="PRU00169"/>
    </source>
</evidence>
<evidence type="ECO:0000259" key="22">
    <source>
        <dbReference type="PROSITE" id="PS50894"/>
    </source>
</evidence>
<keyword evidence="6" id="KW-0808">Transferase</keyword>
<dbReference type="PROSITE" id="PS50110">
    <property type="entry name" value="RESPONSE_REGULATORY"/>
    <property type="match status" value="2"/>
</dbReference>
<dbReference type="PROSITE" id="PS50112">
    <property type="entry name" value="PAS"/>
    <property type="match status" value="2"/>
</dbReference>
<dbReference type="SMART" id="SM00091">
    <property type="entry name" value="PAS"/>
    <property type="match status" value="3"/>
</dbReference>
<dbReference type="SUPFAM" id="SSF52172">
    <property type="entry name" value="CheY-like"/>
    <property type="match status" value="2"/>
</dbReference>
<dbReference type="Pfam" id="PF02518">
    <property type="entry name" value="HATPase_c"/>
    <property type="match status" value="1"/>
</dbReference>
<accession>A0A7K1Y1V1</accession>